<keyword evidence="1 2" id="KW-0808">Transferase</keyword>
<keyword evidence="3" id="KW-1185">Reference proteome</keyword>
<accession>A0A0D0AR58</accession>
<sequence>MKWHACVGNTVSIAGVNPHYDYEWFPQKSALMDVAANVEKTGSIYVREADGLVCVSASVFEPEATAAVKEWFASRSKTWYSIGPLSIEGPEEQAALIKTEADAPVEEFLNRIQSEFGSKSLIYISFGTFFWPIDQDRVWAVIDALLAKRQPFLFSHPSPFAQLSDEMKQKIVESGIGMELPWSPQELILAHPVTGWFLTHGGWNSLQEALKYCVPLIFWPFQADQPYNALRLTTLKAGFELIEVRTGELGTRIPHRCKELPKFTAASAQAEVEQLINQLKGEEGLAVRANFKALGDAMGKQWGPTGQSRMEFELLVNKYV</sequence>
<protein>
    <submittedName>
        <fullName evidence="2">Glycosyltransferase family 1 protein</fullName>
    </submittedName>
</protein>
<dbReference type="InterPro" id="IPR002213">
    <property type="entry name" value="UDP_glucos_trans"/>
</dbReference>
<dbReference type="GO" id="GO:0008194">
    <property type="term" value="F:UDP-glycosyltransferase activity"/>
    <property type="evidence" value="ECO:0007669"/>
    <property type="project" value="InterPro"/>
</dbReference>
<dbReference type="HOGENOM" id="CLU_001724_12_0_1"/>
<dbReference type="Gene3D" id="3.40.50.2000">
    <property type="entry name" value="Glycogen Phosphorylase B"/>
    <property type="match status" value="1"/>
</dbReference>
<dbReference type="Proteomes" id="UP000053593">
    <property type="component" value="Unassembled WGS sequence"/>
</dbReference>
<reference evidence="2 3" key="1">
    <citation type="submission" date="2014-04" db="EMBL/GenBank/DDBJ databases">
        <title>Evolutionary Origins and Diversification of the Mycorrhizal Mutualists.</title>
        <authorList>
            <consortium name="DOE Joint Genome Institute"/>
            <consortium name="Mycorrhizal Genomics Consortium"/>
            <person name="Kohler A."/>
            <person name="Kuo A."/>
            <person name="Nagy L.G."/>
            <person name="Floudas D."/>
            <person name="Copeland A."/>
            <person name="Barry K.W."/>
            <person name="Cichocki N."/>
            <person name="Veneault-Fourrey C."/>
            <person name="LaButti K."/>
            <person name="Lindquist E.A."/>
            <person name="Lipzen A."/>
            <person name="Lundell T."/>
            <person name="Morin E."/>
            <person name="Murat C."/>
            <person name="Riley R."/>
            <person name="Ohm R."/>
            <person name="Sun H."/>
            <person name="Tunlid A."/>
            <person name="Henrissat B."/>
            <person name="Grigoriev I.V."/>
            <person name="Hibbett D.S."/>
            <person name="Martin F."/>
        </authorList>
    </citation>
    <scope>NUCLEOTIDE SEQUENCE [LARGE SCALE GENOMIC DNA]</scope>
    <source>
        <strain evidence="2 3">FD-317 M1</strain>
    </source>
</reference>
<dbReference type="EMBL" id="KN834836">
    <property type="protein sequence ID" value="KIK52850.1"/>
    <property type="molecule type" value="Genomic_DNA"/>
</dbReference>
<proteinExistence type="predicted"/>
<gene>
    <name evidence="2" type="ORF">GYMLUDRAFT_947204</name>
</gene>
<dbReference type="Pfam" id="PF00201">
    <property type="entry name" value="UDPGT"/>
    <property type="match status" value="1"/>
</dbReference>
<evidence type="ECO:0000313" key="2">
    <source>
        <dbReference type="EMBL" id="KIK52850.1"/>
    </source>
</evidence>
<name>A0A0D0AR58_9AGAR</name>
<dbReference type="CDD" id="cd03784">
    <property type="entry name" value="GT1_Gtf-like"/>
    <property type="match status" value="1"/>
</dbReference>
<dbReference type="OrthoDB" id="5835829at2759"/>
<dbReference type="PANTHER" id="PTHR48045:SF31">
    <property type="entry name" value="UDP-GLYCOSYLTRANSFERASE 76B1-LIKE"/>
    <property type="match status" value="1"/>
</dbReference>
<dbReference type="PANTHER" id="PTHR48045">
    <property type="entry name" value="UDP-GLYCOSYLTRANSFERASE 72B1"/>
    <property type="match status" value="1"/>
</dbReference>
<organism evidence="2 3">
    <name type="scientific">Collybiopsis luxurians FD-317 M1</name>
    <dbReference type="NCBI Taxonomy" id="944289"/>
    <lineage>
        <taxon>Eukaryota</taxon>
        <taxon>Fungi</taxon>
        <taxon>Dikarya</taxon>
        <taxon>Basidiomycota</taxon>
        <taxon>Agaricomycotina</taxon>
        <taxon>Agaricomycetes</taxon>
        <taxon>Agaricomycetidae</taxon>
        <taxon>Agaricales</taxon>
        <taxon>Marasmiineae</taxon>
        <taxon>Omphalotaceae</taxon>
        <taxon>Collybiopsis</taxon>
        <taxon>Collybiopsis luxurians</taxon>
    </lineage>
</organism>
<dbReference type="AlphaFoldDB" id="A0A0D0AR58"/>
<evidence type="ECO:0000313" key="3">
    <source>
        <dbReference type="Proteomes" id="UP000053593"/>
    </source>
</evidence>
<dbReference type="SUPFAM" id="SSF53756">
    <property type="entry name" value="UDP-Glycosyltransferase/glycogen phosphorylase"/>
    <property type="match status" value="1"/>
</dbReference>
<evidence type="ECO:0000256" key="1">
    <source>
        <dbReference type="ARBA" id="ARBA00022679"/>
    </source>
</evidence>